<sequence>MSGLKDTPRYSYGQARATACKMRGRGMETMQLHEILAAHLRIDKPQALCNPQRGQRSSGEILGGEFNGDRLQGQVLPGGSLFLVPQDDSLARFSLYYTLLTDDGTKIDVVGEGLVAFDETDRAPFAESRCRCTCSKQFSVPSGAHDYLQRNLYVGRLNIKAGDDRLRVSIYQVNEI</sequence>
<evidence type="ECO:0000313" key="2">
    <source>
        <dbReference type="Proteomes" id="UP000271866"/>
    </source>
</evidence>
<protein>
    <submittedName>
        <fullName evidence="1">Polyribonucleotide nucleotidyltransferase</fullName>
    </submittedName>
</protein>
<dbReference type="GO" id="GO:0016740">
    <property type="term" value="F:transferase activity"/>
    <property type="evidence" value="ECO:0007669"/>
    <property type="project" value="UniProtKB-KW"/>
</dbReference>
<dbReference type="Pfam" id="PF11578">
    <property type="entry name" value="DUF3237"/>
    <property type="match status" value="1"/>
</dbReference>
<dbReference type="Proteomes" id="UP000271866">
    <property type="component" value="Unassembled WGS sequence"/>
</dbReference>
<comment type="caution">
    <text evidence="1">The sequence shown here is derived from an EMBL/GenBank/DDBJ whole genome shotgun (WGS) entry which is preliminary data.</text>
</comment>
<gene>
    <name evidence="1" type="ORF">ALP98_100290</name>
</gene>
<accession>A0A3M4P924</accession>
<dbReference type="AlphaFoldDB" id="A0A3M4P924"/>
<reference evidence="1 2" key="1">
    <citation type="submission" date="2018-08" db="EMBL/GenBank/DDBJ databases">
        <title>Recombination of ecologically and evolutionarily significant loci maintains genetic cohesion in the Pseudomonas syringae species complex.</title>
        <authorList>
            <person name="Dillon M."/>
            <person name="Thakur S."/>
            <person name="Almeida R.N.D."/>
            <person name="Weir B.S."/>
            <person name="Guttman D.S."/>
        </authorList>
    </citation>
    <scope>NUCLEOTIDE SEQUENCE [LARGE SCALE GENOMIC DNA]</scope>
    <source>
        <strain evidence="1 2">ICMP 11296</strain>
    </source>
</reference>
<keyword evidence="1" id="KW-0808">Transferase</keyword>
<name>A0A3M4P924_PSEVI</name>
<organism evidence="1 2">
    <name type="scientific">Pseudomonas viridiflava</name>
    <name type="common">Phytomonas viridiflava</name>
    <dbReference type="NCBI Taxonomy" id="33069"/>
    <lineage>
        <taxon>Bacteria</taxon>
        <taxon>Pseudomonadati</taxon>
        <taxon>Pseudomonadota</taxon>
        <taxon>Gammaproteobacteria</taxon>
        <taxon>Pseudomonadales</taxon>
        <taxon>Pseudomonadaceae</taxon>
        <taxon>Pseudomonas</taxon>
    </lineage>
</organism>
<evidence type="ECO:0000313" key="1">
    <source>
        <dbReference type="EMBL" id="RMQ74579.1"/>
    </source>
</evidence>
<dbReference type="Gene3D" id="2.40.160.20">
    <property type="match status" value="1"/>
</dbReference>
<dbReference type="EMBL" id="RBRK01000100">
    <property type="protein sequence ID" value="RMQ74579.1"/>
    <property type="molecule type" value="Genomic_DNA"/>
</dbReference>
<proteinExistence type="predicted"/>